<feature type="region of interest" description="Disordered" evidence="1">
    <location>
        <begin position="9"/>
        <end position="30"/>
    </location>
</feature>
<reference evidence="2 3" key="1">
    <citation type="submission" date="2017-04" db="EMBL/GenBank/DDBJ databases">
        <authorList>
            <person name="Afonso C.L."/>
            <person name="Miller P.J."/>
            <person name="Scott M.A."/>
            <person name="Spackman E."/>
            <person name="Goraichik I."/>
            <person name="Dimitrov K.M."/>
            <person name="Suarez D.L."/>
            <person name="Swayne D.E."/>
        </authorList>
    </citation>
    <scope>NUCLEOTIDE SEQUENCE [LARGE SCALE GENOMIC DNA]</scope>
    <source>
        <strain evidence="2 3">KR-140</strain>
    </source>
</reference>
<evidence type="ECO:0000256" key="1">
    <source>
        <dbReference type="SAM" id="MobiDB-lite"/>
    </source>
</evidence>
<dbReference type="EMBL" id="FWWU01000009">
    <property type="protein sequence ID" value="SMB90604.1"/>
    <property type="molecule type" value="Genomic_DNA"/>
</dbReference>
<gene>
    <name evidence="2" type="ORF">SAMN00790413_00828</name>
</gene>
<sequence length="67" mass="7231">MLRLYIKLHDGGRPAPQEAEQKVPSGAGPPKVLNSQAYMAGQRAPLAVMYAWLLHNTVGIAHPAVSR</sequence>
<protein>
    <submittedName>
        <fullName evidence="2">Uncharacterized protein</fullName>
    </submittedName>
</protein>
<evidence type="ECO:0000313" key="2">
    <source>
        <dbReference type="EMBL" id="SMB90604.1"/>
    </source>
</evidence>
<keyword evidence="3" id="KW-1185">Reference proteome</keyword>
<proteinExistence type="predicted"/>
<dbReference type="Proteomes" id="UP000192582">
    <property type="component" value="Unassembled WGS sequence"/>
</dbReference>
<name>A0A1W1VCB0_9DEIO</name>
<dbReference type="AlphaFoldDB" id="A0A1W1VCB0"/>
<accession>A0A1W1VCB0</accession>
<evidence type="ECO:0000313" key="3">
    <source>
        <dbReference type="Proteomes" id="UP000192582"/>
    </source>
</evidence>
<organism evidence="2 3">
    <name type="scientific">Deinococcus hopiensis KR-140</name>
    <dbReference type="NCBI Taxonomy" id="695939"/>
    <lineage>
        <taxon>Bacteria</taxon>
        <taxon>Thermotogati</taxon>
        <taxon>Deinococcota</taxon>
        <taxon>Deinococci</taxon>
        <taxon>Deinococcales</taxon>
        <taxon>Deinococcaceae</taxon>
        <taxon>Deinococcus</taxon>
    </lineage>
</organism>